<evidence type="ECO:0000313" key="2">
    <source>
        <dbReference type="RefSeq" id="XP_019647347.1"/>
    </source>
</evidence>
<gene>
    <name evidence="2" type="primary">LOC109487730</name>
</gene>
<dbReference type="CDD" id="cd00882">
    <property type="entry name" value="Ras_like_GTPase"/>
    <property type="match status" value="1"/>
</dbReference>
<sequence>MSNLRSFLKTYQTGQIVDDFPDARQGELQRTVVRVGLFGLTGSGKSSFVNTVLRCLGGKDGIEELAMVQSSGAEGTVIVEEFAFGGEGTDKPGFFLLDTRGFDKLGDEAQNEMLAILNGDIRGGQFIDRGKPTETSMTGQDYKLSREVHVVLWFVKGSDPRLQSGTYQSHMAFLRMMLVKRAVRTLTIITHNDELQRRGCTDEQRRNIIDFAGEITGSDQDQTYFLTNYIDGKPFPSEQEHQVLDIVKTALTSAEYTIRMRQSKRNKQERDAKPH</sequence>
<accession>A0A6P5AW97</accession>
<organism evidence="1 2">
    <name type="scientific">Branchiostoma belcheri</name>
    <name type="common">Amphioxus</name>
    <dbReference type="NCBI Taxonomy" id="7741"/>
    <lineage>
        <taxon>Eukaryota</taxon>
        <taxon>Metazoa</taxon>
        <taxon>Chordata</taxon>
        <taxon>Cephalochordata</taxon>
        <taxon>Leptocardii</taxon>
        <taxon>Amphioxiformes</taxon>
        <taxon>Branchiostomatidae</taxon>
        <taxon>Branchiostoma</taxon>
    </lineage>
</organism>
<dbReference type="Proteomes" id="UP000515135">
    <property type="component" value="Unplaced"/>
</dbReference>
<evidence type="ECO:0000313" key="1">
    <source>
        <dbReference type="Proteomes" id="UP000515135"/>
    </source>
</evidence>
<dbReference type="InterPro" id="IPR027417">
    <property type="entry name" value="P-loop_NTPase"/>
</dbReference>
<keyword evidence="1" id="KW-1185">Reference proteome</keyword>
<dbReference type="RefSeq" id="XP_019647347.1">
    <property type="nucleotide sequence ID" value="XM_019791788.1"/>
</dbReference>
<name>A0A6P5AW97_BRABE</name>
<dbReference type="GeneID" id="109487730"/>
<dbReference type="PANTHER" id="PTHR14241:SF32">
    <property type="entry name" value="VWFA DOMAIN-CONTAINING PROTEIN-RELATED"/>
    <property type="match status" value="1"/>
</dbReference>
<dbReference type="OrthoDB" id="25620at2759"/>
<dbReference type="KEGG" id="bbel:109487730"/>
<dbReference type="Gene3D" id="3.40.50.300">
    <property type="entry name" value="P-loop containing nucleotide triphosphate hydrolases"/>
    <property type="match status" value="1"/>
</dbReference>
<dbReference type="FunFam" id="3.40.50.300:FF:004979">
    <property type="entry name" value="Uncharacterized protein"/>
    <property type="match status" value="1"/>
</dbReference>
<protein>
    <submittedName>
        <fullName evidence="2">Uncharacterized protein LOC109487730</fullName>
    </submittedName>
</protein>
<dbReference type="SUPFAM" id="SSF52540">
    <property type="entry name" value="P-loop containing nucleoside triphosphate hydrolases"/>
    <property type="match status" value="1"/>
</dbReference>
<dbReference type="PANTHER" id="PTHR14241">
    <property type="entry name" value="INTERFERON-INDUCED PROTEIN 44"/>
    <property type="match status" value="1"/>
</dbReference>
<proteinExistence type="predicted"/>
<dbReference type="AlphaFoldDB" id="A0A6P5AW97"/>
<reference evidence="2" key="1">
    <citation type="submission" date="2025-08" db="UniProtKB">
        <authorList>
            <consortium name="RefSeq"/>
        </authorList>
    </citation>
    <scope>IDENTIFICATION</scope>
    <source>
        <tissue evidence="2">Gonad</tissue>
    </source>
</reference>